<dbReference type="Proteomes" id="UP001291930">
    <property type="component" value="Unassembled WGS sequence"/>
</dbReference>
<accession>A0ABU5K0L4</accession>
<protein>
    <submittedName>
        <fullName evidence="1">Uncharacterized protein</fullName>
    </submittedName>
</protein>
<keyword evidence="2" id="KW-1185">Reference proteome</keyword>
<dbReference type="EMBL" id="JAXOVW010000055">
    <property type="protein sequence ID" value="MDZ5609254.1"/>
    <property type="molecule type" value="Genomic_DNA"/>
</dbReference>
<name>A0ABU5K0L4_9BACI</name>
<reference evidence="2" key="1">
    <citation type="submission" date="2023-11" db="EMBL/GenBank/DDBJ databases">
        <title>Genome Sequence of Bacillus pseudomycoides stain BUPM19.</title>
        <authorList>
            <person name="Farhat A."/>
        </authorList>
    </citation>
    <scope>NUCLEOTIDE SEQUENCE [LARGE SCALE GENOMIC DNA]</scope>
    <source>
        <strain evidence="2">BUPM19</strain>
    </source>
</reference>
<comment type="caution">
    <text evidence="1">The sequence shown here is derived from an EMBL/GenBank/DDBJ whole genome shotgun (WGS) entry which is preliminary data.</text>
</comment>
<organism evidence="1 2">
    <name type="scientific">Bacillus bingmayongensis</name>
    <dbReference type="NCBI Taxonomy" id="1150157"/>
    <lineage>
        <taxon>Bacteria</taxon>
        <taxon>Bacillati</taxon>
        <taxon>Bacillota</taxon>
        <taxon>Bacilli</taxon>
        <taxon>Bacillales</taxon>
        <taxon>Bacillaceae</taxon>
        <taxon>Bacillus</taxon>
    </lineage>
</organism>
<gene>
    <name evidence="1" type="ORF">U2I54_19835</name>
</gene>
<proteinExistence type="predicted"/>
<evidence type="ECO:0000313" key="2">
    <source>
        <dbReference type="Proteomes" id="UP001291930"/>
    </source>
</evidence>
<dbReference type="RefSeq" id="WP_374218776.1">
    <property type="nucleotide sequence ID" value="NZ_JAXOVW010000055.1"/>
</dbReference>
<sequence>MLFFYYSSVINKEVIEDPFWGSAKRASWEEIEQVEVYDDYKHVKSNRLGFKFVFYTNANEKIEVRCIEENWL</sequence>
<evidence type="ECO:0000313" key="1">
    <source>
        <dbReference type="EMBL" id="MDZ5609254.1"/>
    </source>
</evidence>